<dbReference type="GO" id="GO:0003677">
    <property type="term" value="F:DNA binding"/>
    <property type="evidence" value="ECO:0007669"/>
    <property type="project" value="UniProtKB-KW"/>
</dbReference>
<dbReference type="FunFam" id="1.10.10.10:FF:000001">
    <property type="entry name" value="LysR family transcriptional regulator"/>
    <property type="match status" value="1"/>
</dbReference>
<dbReference type="InterPro" id="IPR036388">
    <property type="entry name" value="WH-like_DNA-bd_sf"/>
</dbReference>
<keyword evidence="7" id="KW-1185">Reference proteome</keyword>
<dbReference type="PROSITE" id="PS50931">
    <property type="entry name" value="HTH_LYSR"/>
    <property type="match status" value="1"/>
</dbReference>
<dbReference type="Pfam" id="PF00126">
    <property type="entry name" value="HTH_1"/>
    <property type="match status" value="1"/>
</dbReference>
<dbReference type="CDD" id="cd05466">
    <property type="entry name" value="PBP2_LTTR_substrate"/>
    <property type="match status" value="1"/>
</dbReference>
<keyword evidence="3" id="KW-0238">DNA-binding</keyword>
<comment type="caution">
    <text evidence="6">The sequence shown here is derived from an EMBL/GenBank/DDBJ whole genome shotgun (WGS) entry which is preliminary data.</text>
</comment>
<feature type="domain" description="HTH lysR-type" evidence="5">
    <location>
        <begin position="1"/>
        <end position="58"/>
    </location>
</feature>
<evidence type="ECO:0000256" key="1">
    <source>
        <dbReference type="ARBA" id="ARBA00009437"/>
    </source>
</evidence>
<dbReference type="InterPro" id="IPR005119">
    <property type="entry name" value="LysR_subst-bd"/>
</dbReference>
<dbReference type="GO" id="GO:0005829">
    <property type="term" value="C:cytosol"/>
    <property type="evidence" value="ECO:0007669"/>
    <property type="project" value="TreeGrafter"/>
</dbReference>
<dbReference type="Gene3D" id="1.10.10.10">
    <property type="entry name" value="Winged helix-like DNA-binding domain superfamily/Winged helix DNA-binding domain"/>
    <property type="match status" value="1"/>
</dbReference>
<comment type="similarity">
    <text evidence="1">Belongs to the LysR transcriptional regulatory family.</text>
</comment>
<dbReference type="Proteomes" id="UP000245938">
    <property type="component" value="Unassembled WGS sequence"/>
</dbReference>
<evidence type="ECO:0000256" key="4">
    <source>
        <dbReference type="ARBA" id="ARBA00023163"/>
    </source>
</evidence>
<proteinExistence type="inferred from homology"/>
<dbReference type="InterPro" id="IPR050950">
    <property type="entry name" value="HTH-type_LysR_regulators"/>
</dbReference>
<dbReference type="RefSeq" id="WP_109305044.1">
    <property type="nucleotide sequence ID" value="NZ_BJUF01000003.1"/>
</dbReference>
<evidence type="ECO:0000313" key="6">
    <source>
        <dbReference type="EMBL" id="PWI26440.1"/>
    </source>
</evidence>
<evidence type="ECO:0000259" key="5">
    <source>
        <dbReference type="PROSITE" id="PS50931"/>
    </source>
</evidence>
<dbReference type="PANTHER" id="PTHR30419:SF8">
    <property type="entry name" value="NITROGEN ASSIMILATION TRANSCRIPTIONAL ACTIVATOR-RELATED"/>
    <property type="match status" value="1"/>
</dbReference>
<dbReference type="EMBL" id="QFVR01000003">
    <property type="protein sequence ID" value="PWI26440.1"/>
    <property type="molecule type" value="Genomic_DNA"/>
</dbReference>
<dbReference type="Gene3D" id="3.40.190.290">
    <property type="match status" value="1"/>
</dbReference>
<evidence type="ECO:0000313" key="7">
    <source>
        <dbReference type="Proteomes" id="UP000245938"/>
    </source>
</evidence>
<name>A0A2U3APF7_9BACL</name>
<organism evidence="6 7">
    <name type="scientific">Kurthia sibirica</name>
    <dbReference type="NCBI Taxonomy" id="202750"/>
    <lineage>
        <taxon>Bacteria</taxon>
        <taxon>Bacillati</taxon>
        <taxon>Bacillota</taxon>
        <taxon>Bacilli</taxon>
        <taxon>Bacillales</taxon>
        <taxon>Caryophanaceae</taxon>
        <taxon>Kurthia</taxon>
    </lineage>
</organism>
<dbReference type="OrthoDB" id="9803735at2"/>
<dbReference type="SUPFAM" id="SSF46785">
    <property type="entry name" value="Winged helix' DNA-binding domain"/>
    <property type="match status" value="1"/>
</dbReference>
<dbReference type="GO" id="GO:0003700">
    <property type="term" value="F:DNA-binding transcription factor activity"/>
    <property type="evidence" value="ECO:0007669"/>
    <property type="project" value="InterPro"/>
</dbReference>
<keyword evidence="2" id="KW-0805">Transcription regulation</keyword>
<dbReference type="InterPro" id="IPR000847">
    <property type="entry name" value="LysR_HTH_N"/>
</dbReference>
<dbReference type="PRINTS" id="PR00039">
    <property type="entry name" value="HTHLYSR"/>
</dbReference>
<protein>
    <submittedName>
        <fullName evidence="6">LysR family transcriptional regulator</fullName>
    </submittedName>
</protein>
<dbReference type="SUPFAM" id="SSF53850">
    <property type="entry name" value="Periplasmic binding protein-like II"/>
    <property type="match status" value="1"/>
</dbReference>
<keyword evidence="4" id="KW-0804">Transcription</keyword>
<dbReference type="InterPro" id="IPR036390">
    <property type="entry name" value="WH_DNA-bd_sf"/>
</dbReference>
<evidence type="ECO:0000256" key="3">
    <source>
        <dbReference type="ARBA" id="ARBA00023125"/>
    </source>
</evidence>
<accession>A0A2U3APF7</accession>
<sequence>MDIKQLKYFITVADAGSFSKAALLLHISQPSLSNAIANLEKSIGSSLLERSTRHVRLTDTGMLLYERSIELINQFSIINEELQDVIHGNEIKIVFGMIEAAHRWFSEVMLLHHEQYPDIQFSIIDTLYNKSVMEALENYDIHAAISNHFIQGPHITCQQLYSEKFAVIMPTDHALAHQQQISLHHISNYPLITGMPTFETWKLITEAFEKAQITPKIAYEIERFEMVKMLVSSGAGISILPVNYVQNNLPTNLTYKLLTDGHLERPVYLCYLKNRNFPDSILNLFKKIEDFCK</sequence>
<gene>
    <name evidence="6" type="ORF">DEX24_03660</name>
</gene>
<evidence type="ECO:0000256" key="2">
    <source>
        <dbReference type="ARBA" id="ARBA00023015"/>
    </source>
</evidence>
<reference evidence="6 7" key="1">
    <citation type="submission" date="2018-05" db="EMBL/GenBank/DDBJ databases">
        <title>Kurthia sibirica genome sequence.</title>
        <authorList>
            <person name="Maclea K.S."/>
            <person name="Goen A.E."/>
        </authorList>
    </citation>
    <scope>NUCLEOTIDE SEQUENCE [LARGE SCALE GENOMIC DNA]</scope>
    <source>
        <strain evidence="6 7">ATCC 49154</strain>
    </source>
</reference>
<dbReference type="PANTHER" id="PTHR30419">
    <property type="entry name" value="HTH-TYPE TRANSCRIPTIONAL REGULATOR YBHD"/>
    <property type="match status" value="1"/>
</dbReference>
<dbReference type="AlphaFoldDB" id="A0A2U3APF7"/>
<dbReference type="Pfam" id="PF03466">
    <property type="entry name" value="LysR_substrate"/>
    <property type="match status" value="1"/>
</dbReference>